<dbReference type="AlphaFoldDB" id="A0A914QFM4"/>
<evidence type="ECO:0000313" key="2">
    <source>
        <dbReference type="Proteomes" id="UP000887578"/>
    </source>
</evidence>
<dbReference type="InterPro" id="IPR029058">
    <property type="entry name" value="AB_hydrolase_fold"/>
</dbReference>
<sequence>MKHIKDSFNFLDLFSQAIQNSGSSFGEWAVTNRVIPASEELGKELGCDIQDSKKFKDCMKEKTIDEIWDATANVVSFFI</sequence>
<reference evidence="3" key="1">
    <citation type="submission" date="2022-11" db="UniProtKB">
        <authorList>
            <consortium name="WormBaseParasite"/>
        </authorList>
    </citation>
    <scope>IDENTIFICATION</scope>
</reference>
<dbReference type="Pfam" id="PF00135">
    <property type="entry name" value="COesterase"/>
    <property type="match status" value="1"/>
</dbReference>
<organism evidence="2 3">
    <name type="scientific">Panagrolaimus davidi</name>
    <dbReference type="NCBI Taxonomy" id="227884"/>
    <lineage>
        <taxon>Eukaryota</taxon>
        <taxon>Metazoa</taxon>
        <taxon>Ecdysozoa</taxon>
        <taxon>Nematoda</taxon>
        <taxon>Chromadorea</taxon>
        <taxon>Rhabditida</taxon>
        <taxon>Tylenchina</taxon>
        <taxon>Panagrolaimomorpha</taxon>
        <taxon>Panagrolaimoidea</taxon>
        <taxon>Panagrolaimidae</taxon>
        <taxon>Panagrolaimus</taxon>
    </lineage>
</organism>
<dbReference type="Proteomes" id="UP000887578">
    <property type="component" value="Unplaced"/>
</dbReference>
<proteinExistence type="predicted"/>
<protein>
    <submittedName>
        <fullName evidence="3">Carboxylesterase type B domain-containing protein</fullName>
    </submittedName>
</protein>
<keyword evidence="2" id="KW-1185">Reference proteome</keyword>
<name>A0A914QFM4_9BILA</name>
<dbReference type="SUPFAM" id="SSF53474">
    <property type="entry name" value="alpha/beta-Hydrolases"/>
    <property type="match status" value="1"/>
</dbReference>
<evidence type="ECO:0000313" key="3">
    <source>
        <dbReference type="WBParaSite" id="PDA_v2.g26043.t1"/>
    </source>
</evidence>
<feature type="domain" description="Carboxylesterase type B" evidence="1">
    <location>
        <begin position="12"/>
        <end position="73"/>
    </location>
</feature>
<evidence type="ECO:0000259" key="1">
    <source>
        <dbReference type="Pfam" id="PF00135"/>
    </source>
</evidence>
<dbReference type="WBParaSite" id="PDA_v2.g26043.t1">
    <property type="protein sequence ID" value="PDA_v2.g26043.t1"/>
    <property type="gene ID" value="PDA_v2.g26043"/>
</dbReference>
<dbReference type="InterPro" id="IPR002018">
    <property type="entry name" value="CarbesteraseB"/>
</dbReference>
<dbReference type="Gene3D" id="3.40.50.1820">
    <property type="entry name" value="alpha/beta hydrolase"/>
    <property type="match status" value="1"/>
</dbReference>
<accession>A0A914QFM4</accession>